<evidence type="ECO:0000313" key="3">
    <source>
        <dbReference type="Proteomes" id="UP000264006"/>
    </source>
</evidence>
<protein>
    <submittedName>
        <fullName evidence="2">Clostripain</fullName>
    </submittedName>
</protein>
<dbReference type="PANTHER" id="PTHR37835">
    <property type="entry name" value="ALPHA-CLOSTRIPAIN"/>
    <property type="match status" value="1"/>
</dbReference>
<dbReference type="KEGG" id="euz:DVS28_a4997"/>
<feature type="compositionally biased region" description="Low complexity" evidence="1">
    <location>
        <begin position="356"/>
        <end position="369"/>
    </location>
</feature>
<dbReference type="EMBL" id="CP031165">
    <property type="protein sequence ID" value="AXV09654.1"/>
    <property type="molecule type" value="Genomic_DNA"/>
</dbReference>
<name>A0A346Y5A7_9ACTN</name>
<evidence type="ECO:0000256" key="1">
    <source>
        <dbReference type="SAM" id="MobiDB-lite"/>
    </source>
</evidence>
<feature type="region of interest" description="Disordered" evidence="1">
    <location>
        <begin position="353"/>
        <end position="382"/>
    </location>
</feature>
<dbReference type="Gene3D" id="3.40.50.11970">
    <property type="match status" value="1"/>
</dbReference>
<dbReference type="AlphaFoldDB" id="A0A346Y5A7"/>
<reference evidence="2 3" key="1">
    <citation type="submission" date="2018-09" db="EMBL/GenBank/DDBJ databases">
        <title>Complete genome sequence of Euzebya sp. DY32-46 isolated from seawater of Pacific Ocean.</title>
        <authorList>
            <person name="Xu L."/>
            <person name="Wu Y.-H."/>
            <person name="Xu X.-W."/>
        </authorList>
    </citation>
    <scope>NUCLEOTIDE SEQUENCE [LARGE SCALE GENOMIC DNA]</scope>
    <source>
        <strain evidence="2 3">DY32-46</strain>
    </source>
</reference>
<sequence>MTEAGVGDEVNVVAYVDRWDPSPGSADAGKDDDQPLLNIPAWTGAKILRLQDDGASPATFEELLDLGEVDMAAPATLAQFVDFGVTRFPSRHLGVVIADHGGGWTGIGPDQSSFRAMDVAGVAAGLRAGLGGSAHHNVDLLGFDACYMSTFGGASVLASVADYLVASEDKEPAGGWDYTSLHSLAVGSDGSALSPVELGRAFLDSFAEVSSHREVNTLSLLDLSEVSTLQAAVEAFAAALDENVSAIRADLLAYAGRKNYRTPHPVHVRAHQVDDLGALADHMGERHPSVTAAADAVTGALGEVRIQQHVGARRAPSSGMSIYLPTSFPNFRYADVTGADRWADLLRSIHTHQPLPAAQRPRAADPGRATGPETDMTSPFGFGDEDSDVTIAYSEADVTLTGNQVQVMAEMDPAGVVNVVEATLAYGVVDPADGRLIKLAETPAAVDQDGTVTATADLAVLTLTDAAGVGAPAYFSMTASDVAGLRHLDVPVDYEQPGMAEPDPVHLALLMDSGGEVTHQIYFHQDLEAVTVGELIPAPNGVVRPILQVRDPDGPPTWLPSTDVALAADLAGMSFQLEPMAPGQVIAVTLHVIDYSGNALLASATVEN</sequence>
<evidence type="ECO:0000313" key="2">
    <source>
        <dbReference type="EMBL" id="AXV09654.1"/>
    </source>
</evidence>
<organism evidence="2 3">
    <name type="scientific">Euzebya pacifica</name>
    <dbReference type="NCBI Taxonomy" id="1608957"/>
    <lineage>
        <taxon>Bacteria</taxon>
        <taxon>Bacillati</taxon>
        <taxon>Actinomycetota</taxon>
        <taxon>Nitriliruptoria</taxon>
        <taxon>Euzebyales</taxon>
    </lineage>
</organism>
<dbReference type="Pfam" id="PF03415">
    <property type="entry name" value="Peptidase_C11"/>
    <property type="match status" value="1"/>
</dbReference>
<proteinExistence type="predicted"/>
<dbReference type="PANTHER" id="PTHR37835:SF1">
    <property type="entry name" value="ALPHA-CLOSTRIPAIN"/>
    <property type="match status" value="1"/>
</dbReference>
<keyword evidence="3" id="KW-1185">Reference proteome</keyword>
<dbReference type="InterPro" id="IPR005077">
    <property type="entry name" value="Peptidase_C11"/>
</dbReference>
<accession>A0A346Y5A7</accession>
<gene>
    <name evidence="2" type="ORF">DVS28_a4997</name>
</gene>
<dbReference type="Proteomes" id="UP000264006">
    <property type="component" value="Chromosome"/>
</dbReference>